<dbReference type="PANTHER" id="PTHR46890:SF48">
    <property type="entry name" value="RNA-DIRECTED DNA POLYMERASE"/>
    <property type="match status" value="1"/>
</dbReference>
<comment type="caution">
    <text evidence="2">The sequence shown here is derived from an EMBL/GenBank/DDBJ whole genome shotgun (WGS) entry which is preliminary data.</text>
</comment>
<dbReference type="CDD" id="cd01650">
    <property type="entry name" value="RT_nLTR_like"/>
    <property type="match status" value="1"/>
</dbReference>
<dbReference type="EMBL" id="SMMG02000005">
    <property type="protein sequence ID" value="KAA3472577.1"/>
    <property type="molecule type" value="Genomic_DNA"/>
</dbReference>
<dbReference type="GO" id="GO:0003964">
    <property type="term" value="F:RNA-directed DNA polymerase activity"/>
    <property type="evidence" value="ECO:0007669"/>
    <property type="project" value="UniProtKB-KW"/>
</dbReference>
<dbReference type="Proteomes" id="UP000325315">
    <property type="component" value="Unassembled WGS sequence"/>
</dbReference>
<evidence type="ECO:0000313" key="2">
    <source>
        <dbReference type="EMBL" id="KAA3472577.1"/>
    </source>
</evidence>
<dbReference type="InterPro" id="IPR000477">
    <property type="entry name" value="RT_dom"/>
</dbReference>
<evidence type="ECO:0000259" key="1">
    <source>
        <dbReference type="PROSITE" id="PS50878"/>
    </source>
</evidence>
<protein>
    <submittedName>
        <fullName evidence="2">Reverse transcriptase</fullName>
    </submittedName>
</protein>
<keyword evidence="2" id="KW-0808">Transferase</keyword>
<proteinExistence type="predicted"/>
<keyword evidence="2" id="KW-0695">RNA-directed DNA polymerase</keyword>
<accession>A0A5B6VUG5</accession>
<evidence type="ECO:0000313" key="3">
    <source>
        <dbReference type="Proteomes" id="UP000325315"/>
    </source>
</evidence>
<dbReference type="OrthoDB" id="1431265at2759"/>
<dbReference type="AlphaFoldDB" id="A0A5B6VUG5"/>
<dbReference type="PANTHER" id="PTHR46890">
    <property type="entry name" value="NON-LTR RETROLELEMENT REVERSE TRANSCRIPTASE-LIKE PROTEIN-RELATED"/>
    <property type="match status" value="1"/>
</dbReference>
<organism evidence="2 3">
    <name type="scientific">Gossypium australe</name>
    <dbReference type="NCBI Taxonomy" id="47621"/>
    <lineage>
        <taxon>Eukaryota</taxon>
        <taxon>Viridiplantae</taxon>
        <taxon>Streptophyta</taxon>
        <taxon>Embryophyta</taxon>
        <taxon>Tracheophyta</taxon>
        <taxon>Spermatophyta</taxon>
        <taxon>Magnoliopsida</taxon>
        <taxon>eudicotyledons</taxon>
        <taxon>Gunneridae</taxon>
        <taxon>Pentapetalae</taxon>
        <taxon>rosids</taxon>
        <taxon>malvids</taxon>
        <taxon>Malvales</taxon>
        <taxon>Malvaceae</taxon>
        <taxon>Malvoideae</taxon>
        <taxon>Gossypium</taxon>
    </lineage>
</organism>
<name>A0A5B6VUG5_9ROSI</name>
<dbReference type="PROSITE" id="PS50878">
    <property type="entry name" value="RT_POL"/>
    <property type="match status" value="1"/>
</dbReference>
<dbReference type="InterPro" id="IPR043502">
    <property type="entry name" value="DNA/RNA_pol_sf"/>
</dbReference>
<keyword evidence="3" id="KW-1185">Reference proteome</keyword>
<dbReference type="InterPro" id="IPR052343">
    <property type="entry name" value="Retrotransposon-Effector_Assoc"/>
</dbReference>
<dbReference type="Pfam" id="PF00078">
    <property type="entry name" value="RVT_1"/>
    <property type="match status" value="1"/>
</dbReference>
<sequence>MMKCWPVIGEDVTSFCLHFLNGGMDVSLINKTNIVLIPKITNPSNITHFRPISLCNVLYKLMAKVIANCFREVLGKCIDLTQSDNVLLAYEILHTLKHKKVGENELMAVKLDMSKAYDRVEWNFVKEMMKRMGFDPGWVDSLIKCVSIVSYSVVFNGHIGKKIRPTRGLRHGGPLSLFLFLICGEGLSSLLRLAIKENLLRGVKASRRGPQVLHLLFADDCVLFREATGR</sequence>
<reference evidence="3" key="1">
    <citation type="journal article" date="2019" name="Plant Biotechnol. J.">
        <title>Genome sequencing of the Australian wild diploid species Gossypium australe highlights disease resistance and delayed gland morphogenesis.</title>
        <authorList>
            <person name="Cai Y."/>
            <person name="Cai X."/>
            <person name="Wang Q."/>
            <person name="Wang P."/>
            <person name="Zhang Y."/>
            <person name="Cai C."/>
            <person name="Xu Y."/>
            <person name="Wang K."/>
            <person name="Zhou Z."/>
            <person name="Wang C."/>
            <person name="Geng S."/>
            <person name="Li B."/>
            <person name="Dong Q."/>
            <person name="Hou Y."/>
            <person name="Wang H."/>
            <person name="Ai P."/>
            <person name="Liu Z."/>
            <person name="Yi F."/>
            <person name="Sun M."/>
            <person name="An G."/>
            <person name="Cheng J."/>
            <person name="Zhang Y."/>
            <person name="Shi Q."/>
            <person name="Xie Y."/>
            <person name="Shi X."/>
            <person name="Chang Y."/>
            <person name="Huang F."/>
            <person name="Chen Y."/>
            <person name="Hong S."/>
            <person name="Mi L."/>
            <person name="Sun Q."/>
            <person name="Zhang L."/>
            <person name="Zhou B."/>
            <person name="Peng R."/>
            <person name="Zhang X."/>
            <person name="Liu F."/>
        </authorList>
    </citation>
    <scope>NUCLEOTIDE SEQUENCE [LARGE SCALE GENOMIC DNA]</scope>
    <source>
        <strain evidence="3">cv. PA1801</strain>
    </source>
</reference>
<dbReference type="SUPFAM" id="SSF56672">
    <property type="entry name" value="DNA/RNA polymerases"/>
    <property type="match status" value="1"/>
</dbReference>
<gene>
    <name evidence="2" type="ORF">EPI10_023048</name>
</gene>
<feature type="domain" description="Reverse transcriptase" evidence="1">
    <location>
        <begin position="18"/>
        <end position="230"/>
    </location>
</feature>
<keyword evidence="2" id="KW-0548">Nucleotidyltransferase</keyword>